<feature type="domain" description="Beta-lactamase-related" evidence="2">
    <location>
        <begin position="52"/>
        <end position="360"/>
    </location>
</feature>
<feature type="chain" id="PRO_5046953944" evidence="1">
    <location>
        <begin position="23"/>
        <end position="371"/>
    </location>
</feature>
<evidence type="ECO:0000256" key="1">
    <source>
        <dbReference type="SAM" id="SignalP"/>
    </source>
</evidence>
<reference evidence="3 4" key="1">
    <citation type="submission" date="2020-01" db="EMBL/GenBank/DDBJ databases">
        <authorList>
            <person name="Lee S.D."/>
        </authorList>
    </citation>
    <scope>NUCLEOTIDE SEQUENCE [LARGE SCALE GENOMIC DNA]</scope>
    <source>
        <strain evidence="3 4">SAP-35</strain>
    </source>
</reference>
<dbReference type="InterPro" id="IPR012338">
    <property type="entry name" value="Beta-lactam/transpept-like"/>
</dbReference>
<gene>
    <name evidence="3" type="ORF">GW587_22350</name>
</gene>
<name>A0ABX0FQR2_9BURK</name>
<reference evidence="4" key="2">
    <citation type="submission" date="2023-07" db="EMBL/GenBank/DDBJ databases">
        <title>Duganella aceri sp. nov., isolated from tree sap.</title>
        <authorList>
            <person name="Kim I.S."/>
        </authorList>
    </citation>
    <scope>NUCLEOTIDE SEQUENCE [LARGE SCALE GENOMIC DNA]</scope>
    <source>
        <strain evidence="4">SAP-35</strain>
    </source>
</reference>
<keyword evidence="4" id="KW-1185">Reference proteome</keyword>
<evidence type="ECO:0000259" key="2">
    <source>
        <dbReference type="Pfam" id="PF00144"/>
    </source>
</evidence>
<keyword evidence="1" id="KW-0732">Signal</keyword>
<organism evidence="3 4">
    <name type="scientific">Duganella aceris</name>
    <dbReference type="NCBI Taxonomy" id="2703883"/>
    <lineage>
        <taxon>Bacteria</taxon>
        <taxon>Pseudomonadati</taxon>
        <taxon>Pseudomonadota</taxon>
        <taxon>Betaproteobacteria</taxon>
        <taxon>Burkholderiales</taxon>
        <taxon>Oxalobacteraceae</taxon>
        <taxon>Telluria group</taxon>
        <taxon>Duganella</taxon>
    </lineage>
</organism>
<feature type="signal peptide" evidence="1">
    <location>
        <begin position="1"/>
        <end position="22"/>
    </location>
</feature>
<dbReference type="Pfam" id="PF00144">
    <property type="entry name" value="Beta-lactamase"/>
    <property type="match status" value="1"/>
</dbReference>
<proteinExistence type="predicted"/>
<dbReference type="SUPFAM" id="SSF56601">
    <property type="entry name" value="beta-lactamase/transpeptidase-like"/>
    <property type="match status" value="1"/>
</dbReference>
<dbReference type="EMBL" id="JAADJT010000011">
    <property type="protein sequence ID" value="NGZ86991.1"/>
    <property type="molecule type" value="Genomic_DNA"/>
</dbReference>
<comment type="caution">
    <text evidence="3">The sequence shown here is derived from an EMBL/GenBank/DDBJ whole genome shotgun (WGS) entry which is preliminary data.</text>
</comment>
<accession>A0ABX0FQR2</accession>
<dbReference type="Proteomes" id="UP000666369">
    <property type="component" value="Unassembled WGS sequence"/>
</dbReference>
<dbReference type="InterPro" id="IPR001466">
    <property type="entry name" value="Beta-lactam-related"/>
</dbReference>
<sequence>MSKLLSICTFTFTLLQAPGIFAQTAQAPGEAIMDREIVARLDNAIGKHYPANQPGAVVIVVKNGATFFRKAYGLADIAKGQTMTADMSLRIGSVTKQFTATAILMLADQGKLAVDDDIRKFLPTYPISGKVITIEHLLTHTSGIASYTSMRDFVARSRTDMSVGEMIDYFKDQPKEFEAGQRYSYSNSGYFLLGAIVEKVSGLTYADFLAQNIFAPLGMNDTAYEGRERSSVRHIEGYSRAKKGLVPSPALSMSQPYAAGALVSTVDDLARCDAAISGGKLLKESTWKRAFTPYALTDGTVTKYGYGWEIGKLFGLKIISHSGSISGFNAAVLRIPEDKLYVAVLSNLGVGNDAETAAVQAASIVMSQWRN</sequence>
<evidence type="ECO:0000313" key="4">
    <source>
        <dbReference type="Proteomes" id="UP000666369"/>
    </source>
</evidence>
<evidence type="ECO:0000313" key="3">
    <source>
        <dbReference type="EMBL" id="NGZ86991.1"/>
    </source>
</evidence>
<dbReference type="PANTHER" id="PTHR46825">
    <property type="entry name" value="D-ALANYL-D-ALANINE-CARBOXYPEPTIDASE/ENDOPEPTIDASE AMPH"/>
    <property type="match status" value="1"/>
</dbReference>
<dbReference type="PANTHER" id="PTHR46825:SF9">
    <property type="entry name" value="BETA-LACTAMASE-RELATED DOMAIN-CONTAINING PROTEIN"/>
    <property type="match status" value="1"/>
</dbReference>
<dbReference type="InterPro" id="IPR050491">
    <property type="entry name" value="AmpC-like"/>
</dbReference>
<dbReference type="RefSeq" id="WP_166106839.1">
    <property type="nucleotide sequence ID" value="NZ_JAADJT010000011.1"/>
</dbReference>
<protein>
    <submittedName>
        <fullName evidence="3">Beta-lactamase family protein</fullName>
    </submittedName>
</protein>
<dbReference type="Gene3D" id="3.40.710.10">
    <property type="entry name" value="DD-peptidase/beta-lactamase superfamily"/>
    <property type="match status" value="1"/>
</dbReference>